<feature type="region of interest" description="Disordered" evidence="1">
    <location>
        <begin position="1"/>
        <end position="49"/>
    </location>
</feature>
<gene>
    <name evidence="2" type="ORF">PLEPLA_LOCUS46846</name>
</gene>
<evidence type="ECO:0000313" key="3">
    <source>
        <dbReference type="Proteomes" id="UP001153269"/>
    </source>
</evidence>
<reference evidence="2" key="1">
    <citation type="submission" date="2020-03" db="EMBL/GenBank/DDBJ databases">
        <authorList>
            <person name="Weist P."/>
        </authorList>
    </citation>
    <scope>NUCLEOTIDE SEQUENCE</scope>
</reference>
<proteinExistence type="predicted"/>
<sequence>MHLHREGPSTEPGFEPGTFHSASWQSKDPPAVNMNQIPSEASGRDRDNSDRNVVKSLVVNLQHGSEAHSKLGLLLRDTCLQPDQFNMTGELAERRSRPGSQQLSRGVIDICGSSARPLRPKAWLHNELFFFFFCCCCLPCFSHLHCREGRRLRLSVCYKCTLTHSAAAPSRWDLSSRDLSSRDLLPRHQAAVDPEPVLSRFGDNRESVNEALQGASDGDSSAPERQQIESRLHLLLMREMFAGGPSGANRLLPALSQAVMKTRGSRRQGWSRVKLWGWKLRKIIVQGFNRVSEARLSASKEGGLESSNTRSVWSVELLSKQAVVRSQAW</sequence>
<dbReference type="Proteomes" id="UP001153269">
    <property type="component" value="Unassembled WGS sequence"/>
</dbReference>
<evidence type="ECO:0000313" key="2">
    <source>
        <dbReference type="EMBL" id="CAB1459010.1"/>
    </source>
</evidence>
<protein>
    <submittedName>
        <fullName evidence="2">Uncharacterized protein</fullName>
    </submittedName>
</protein>
<dbReference type="EMBL" id="CADEAL010004413">
    <property type="protein sequence ID" value="CAB1459010.1"/>
    <property type="molecule type" value="Genomic_DNA"/>
</dbReference>
<dbReference type="AlphaFoldDB" id="A0A9N7W2Q0"/>
<organism evidence="2 3">
    <name type="scientific">Pleuronectes platessa</name>
    <name type="common">European plaice</name>
    <dbReference type="NCBI Taxonomy" id="8262"/>
    <lineage>
        <taxon>Eukaryota</taxon>
        <taxon>Metazoa</taxon>
        <taxon>Chordata</taxon>
        <taxon>Craniata</taxon>
        <taxon>Vertebrata</taxon>
        <taxon>Euteleostomi</taxon>
        <taxon>Actinopterygii</taxon>
        <taxon>Neopterygii</taxon>
        <taxon>Teleostei</taxon>
        <taxon>Neoteleostei</taxon>
        <taxon>Acanthomorphata</taxon>
        <taxon>Carangaria</taxon>
        <taxon>Pleuronectiformes</taxon>
        <taxon>Pleuronectoidei</taxon>
        <taxon>Pleuronectidae</taxon>
        <taxon>Pleuronectes</taxon>
    </lineage>
</organism>
<keyword evidence="3" id="KW-1185">Reference proteome</keyword>
<accession>A0A9N7W2Q0</accession>
<comment type="caution">
    <text evidence="2">The sequence shown here is derived from an EMBL/GenBank/DDBJ whole genome shotgun (WGS) entry which is preliminary data.</text>
</comment>
<name>A0A9N7W2Q0_PLEPL</name>
<evidence type="ECO:0000256" key="1">
    <source>
        <dbReference type="SAM" id="MobiDB-lite"/>
    </source>
</evidence>